<evidence type="ECO:0000256" key="3">
    <source>
        <dbReference type="ARBA" id="ARBA00022793"/>
    </source>
</evidence>
<dbReference type="PANTHER" id="PTHR43277:SF4">
    <property type="entry name" value="ARGININE DECARBOXYLASE"/>
    <property type="match status" value="1"/>
</dbReference>
<comment type="caution">
    <text evidence="8">The sequence shown here is derived from an EMBL/GenBank/DDBJ whole genome shotgun (WGS) entry which is preliminary data.</text>
</comment>
<keyword evidence="4" id="KW-0663">Pyridoxal phosphate</keyword>
<evidence type="ECO:0000259" key="7">
    <source>
        <dbReference type="Pfam" id="PF03711"/>
    </source>
</evidence>
<evidence type="ECO:0000313" key="9">
    <source>
        <dbReference type="Proteomes" id="UP000824123"/>
    </source>
</evidence>
<gene>
    <name evidence="8" type="ORF">IAC59_09520</name>
</gene>
<dbReference type="Gene3D" id="3.40.640.10">
    <property type="entry name" value="Type I PLP-dependent aspartate aminotransferase-like (Major domain)"/>
    <property type="match status" value="1"/>
</dbReference>
<protein>
    <submittedName>
        <fullName evidence="8">Aminotransferase class I/II-fold pyridoxal phosphate-dependent enzyme</fullName>
    </submittedName>
</protein>
<dbReference type="InterPro" id="IPR015421">
    <property type="entry name" value="PyrdxlP-dep_Trfase_major"/>
</dbReference>
<evidence type="ECO:0000256" key="1">
    <source>
        <dbReference type="ARBA" id="ARBA00001933"/>
    </source>
</evidence>
<name>A0A9D1LSW1_9FIRM</name>
<organism evidence="8 9">
    <name type="scientific">Candidatus Fimadaptatus faecigallinarum</name>
    <dbReference type="NCBI Taxonomy" id="2840814"/>
    <lineage>
        <taxon>Bacteria</taxon>
        <taxon>Bacillati</taxon>
        <taxon>Bacillota</taxon>
        <taxon>Clostridia</taxon>
        <taxon>Eubacteriales</taxon>
        <taxon>Candidatus Fimadaptatus</taxon>
    </lineage>
</organism>
<dbReference type="InterPro" id="IPR036633">
    <property type="entry name" value="Prn/Lys/Arg_de-COase_C_sf"/>
</dbReference>
<proteinExistence type="inferred from homology"/>
<reference evidence="8" key="1">
    <citation type="submission" date="2020-10" db="EMBL/GenBank/DDBJ databases">
        <authorList>
            <person name="Gilroy R."/>
        </authorList>
    </citation>
    <scope>NUCLEOTIDE SEQUENCE</scope>
    <source>
        <strain evidence="8">ChiSxjej2B14-8506</strain>
    </source>
</reference>
<keyword evidence="5" id="KW-0456">Lyase</keyword>
<dbReference type="InterPro" id="IPR052357">
    <property type="entry name" value="Orn_Lys_Arg_decarboxylase-I"/>
</dbReference>
<dbReference type="AlphaFoldDB" id="A0A9D1LSW1"/>
<dbReference type="Gene3D" id="3.90.100.10">
    <property type="entry name" value="Orn/Lys/Arg decarboxylase, C-terminal domain"/>
    <property type="match status" value="1"/>
</dbReference>
<dbReference type="EMBL" id="DVNK01000057">
    <property type="protein sequence ID" value="HIU47476.1"/>
    <property type="molecule type" value="Genomic_DNA"/>
</dbReference>
<dbReference type="GO" id="GO:0008483">
    <property type="term" value="F:transaminase activity"/>
    <property type="evidence" value="ECO:0007669"/>
    <property type="project" value="UniProtKB-KW"/>
</dbReference>
<comment type="similarity">
    <text evidence="2">Belongs to the Orn/Lys/Arg decarboxylase class-I family.</text>
</comment>
<evidence type="ECO:0000313" key="8">
    <source>
        <dbReference type="EMBL" id="HIU47476.1"/>
    </source>
</evidence>
<evidence type="ECO:0000256" key="5">
    <source>
        <dbReference type="ARBA" id="ARBA00023239"/>
    </source>
</evidence>
<dbReference type="Pfam" id="PF03711">
    <property type="entry name" value="OKR_DC_1_C"/>
    <property type="match status" value="1"/>
</dbReference>
<keyword evidence="3" id="KW-0210">Decarboxylase</keyword>
<feature type="domain" description="Orn/Lys/Arg decarboxylase C-terminal" evidence="7">
    <location>
        <begin position="374"/>
        <end position="425"/>
    </location>
</feature>
<dbReference type="SUPFAM" id="SSF53383">
    <property type="entry name" value="PLP-dependent transferases"/>
    <property type="match status" value="1"/>
</dbReference>
<evidence type="ECO:0000259" key="6">
    <source>
        <dbReference type="Pfam" id="PF01276"/>
    </source>
</evidence>
<evidence type="ECO:0000256" key="2">
    <source>
        <dbReference type="ARBA" id="ARBA00010671"/>
    </source>
</evidence>
<reference evidence="8" key="2">
    <citation type="journal article" date="2021" name="PeerJ">
        <title>Extensive microbial diversity within the chicken gut microbiome revealed by metagenomics and culture.</title>
        <authorList>
            <person name="Gilroy R."/>
            <person name="Ravi A."/>
            <person name="Getino M."/>
            <person name="Pursley I."/>
            <person name="Horton D.L."/>
            <person name="Alikhan N.F."/>
            <person name="Baker D."/>
            <person name="Gharbi K."/>
            <person name="Hall N."/>
            <person name="Watson M."/>
            <person name="Adriaenssens E.M."/>
            <person name="Foster-Nyarko E."/>
            <person name="Jarju S."/>
            <person name="Secka A."/>
            <person name="Antonio M."/>
            <person name="Oren A."/>
            <person name="Chaudhuri R.R."/>
            <person name="La Ragione R."/>
            <person name="Hildebrand F."/>
            <person name="Pallen M.J."/>
        </authorList>
    </citation>
    <scope>NUCLEOTIDE SEQUENCE</scope>
    <source>
        <strain evidence="8">ChiSxjej2B14-8506</strain>
    </source>
</reference>
<feature type="domain" description="Orn/Lys/Arg decarboxylases family 1 pyridoxal-P attachment site" evidence="6">
    <location>
        <begin position="18"/>
        <end position="253"/>
    </location>
</feature>
<dbReference type="InterPro" id="IPR015424">
    <property type="entry name" value="PyrdxlP-dep_Trfase"/>
</dbReference>
<sequence>MPGHKGRAELLPLDAAFDVTELPVTDDLYAASGPIAAAQRLAARSARAAATVLLTNGSTCGVQAMLGYAARPGQRVILPRACHLSAVSACALYGLEPVWVESMADDGGAPFTPVEALVRAVQDAPDAACVLVTRPDYYGRMPALEPLAWAVHASGMLLLVDEAHGAHLNWLGAGQLWRHEPDMGVSALDAGADICVQSAHKTLNALTGGAFLNCAAGIDLERLLRCVALTQSSSPSFLIMASLDAARQYMDERGAAELERISGLCERLNARCAAWDLAPAREWFGQTCDTTRLALDVTARGITGHEALAALAARGIDVELADPRRIVLISTVADRAEDFERLERGLAELPRGESGFTAPRIARVPRGERICSVREAVLGATERVPLARARGRVAARALGVYPPGVPLCVPGELISHELAAMLADAQHAGASLFGLEQGMCVVTRE</sequence>
<dbReference type="GO" id="GO:0016831">
    <property type="term" value="F:carboxy-lyase activity"/>
    <property type="evidence" value="ECO:0007669"/>
    <property type="project" value="UniProtKB-KW"/>
</dbReference>
<dbReference type="Pfam" id="PF01276">
    <property type="entry name" value="OKR_DC_1"/>
    <property type="match status" value="1"/>
</dbReference>
<comment type="cofactor">
    <cofactor evidence="1">
        <name>pyridoxal 5'-phosphate</name>
        <dbReference type="ChEBI" id="CHEBI:597326"/>
    </cofactor>
</comment>
<evidence type="ECO:0000256" key="4">
    <source>
        <dbReference type="ARBA" id="ARBA00022898"/>
    </source>
</evidence>
<dbReference type="Proteomes" id="UP000824123">
    <property type="component" value="Unassembled WGS sequence"/>
</dbReference>
<dbReference type="InterPro" id="IPR008286">
    <property type="entry name" value="Prn/Lys/Arg_de-COase_C"/>
</dbReference>
<dbReference type="InterPro" id="IPR000310">
    <property type="entry name" value="Orn/Lys/Arg_deCO2ase_major_dom"/>
</dbReference>
<keyword evidence="8" id="KW-0032">Aminotransferase</keyword>
<accession>A0A9D1LSW1</accession>
<keyword evidence="8" id="KW-0808">Transferase</keyword>
<dbReference type="PANTHER" id="PTHR43277">
    <property type="entry name" value="ARGININE DECARBOXYLASE"/>
    <property type="match status" value="1"/>
</dbReference>
<dbReference type="SUPFAM" id="SSF55904">
    <property type="entry name" value="Ornithine decarboxylase C-terminal domain"/>
    <property type="match status" value="1"/>
</dbReference>